<feature type="binding site" evidence="8">
    <location>
        <position position="228"/>
    </location>
    <ligand>
        <name>Zn(2+)</name>
        <dbReference type="ChEBI" id="CHEBI:29105"/>
        <label>1</label>
    </ligand>
</feature>
<evidence type="ECO:0000313" key="9">
    <source>
        <dbReference type="EMBL" id="MBE6832260.1"/>
    </source>
</evidence>
<proteinExistence type="inferred from homology"/>
<feature type="binding site" evidence="8">
    <location>
        <position position="64"/>
    </location>
    <ligand>
        <name>Zn(2+)</name>
        <dbReference type="ChEBI" id="CHEBI:29105"/>
        <label>1</label>
    </ligand>
</feature>
<dbReference type="InterPro" id="IPR023367">
    <property type="entry name" value="Peptidase_M42_dom2"/>
</dbReference>
<evidence type="ECO:0000256" key="3">
    <source>
        <dbReference type="ARBA" id="ARBA00022670"/>
    </source>
</evidence>
<reference evidence="9" key="1">
    <citation type="submission" date="2019-04" db="EMBL/GenBank/DDBJ databases">
        <title>Evolution of Biomass-Degrading Anaerobic Consortia Revealed by Metagenomics.</title>
        <authorList>
            <person name="Peng X."/>
        </authorList>
    </citation>
    <scope>NUCLEOTIDE SEQUENCE</scope>
    <source>
        <strain evidence="9">SIG551</strain>
    </source>
</reference>
<accession>A0A928Q3U8</accession>
<dbReference type="PANTHER" id="PTHR32481">
    <property type="entry name" value="AMINOPEPTIDASE"/>
    <property type="match status" value="1"/>
</dbReference>
<feature type="active site" description="Proton acceptor" evidence="7">
    <location>
        <position position="205"/>
    </location>
</feature>
<evidence type="ECO:0000256" key="4">
    <source>
        <dbReference type="ARBA" id="ARBA00022723"/>
    </source>
</evidence>
<feature type="binding site" evidence="8">
    <location>
        <position position="173"/>
    </location>
    <ligand>
        <name>Zn(2+)</name>
        <dbReference type="ChEBI" id="CHEBI:29105"/>
        <label>2</label>
    </ligand>
</feature>
<dbReference type="RefSeq" id="WP_326839793.1">
    <property type="nucleotide sequence ID" value="NZ_SVNY01000001.1"/>
</dbReference>
<organism evidence="9 10">
    <name type="scientific">Faecalispora sporosphaeroides</name>
    <dbReference type="NCBI Taxonomy" id="1549"/>
    <lineage>
        <taxon>Bacteria</taxon>
        <taxon>Bacillati</taxon>
        <taxon>Bacillota</taxon>
        <taxon>Clostridia</taxon>
        <taxon>Eubacteriales</taxon>
        <taxon>Oscillospiraceae</taxon>
        <taxon>Faecalispora</taxon>
    </lineage>
</organism>
<comment type="caution">
    <text evidence="9">The sequence shown here is derived from an EMBL/GenBank/DDBJ whole genome shotgun (WGS) entry which is preliminary data.</text>
</comment>
<dbReference type="PANTHER" id="PTHR32481:SF0">
    <property type="entry name" value="AMINOPEPTIDASE YPDE-RELATED"/>
    <property type="match status" value="1"/>
</dbReference>
<keyword evidence="2" id="KW-0031">Aminopeptidase</keyword>
<name>A0A928Q3U8_9FIRM</name>
<evidence type="ECO:0000256" key="7">
    <source>
        <dbReference type="PIRSR" id="PIRSR001123-1"/>
    </source>
</evidence>
<dbReference type="InterPro" id="IPR008007">
    <property type="entry name" value="Peptidase_M42"/>
</dbReference>
<dbReference type="GO" id="GO:0004177">
    <property type="term" value="F:aminopeptidase activity"/>
    <property type="evidence" value="ECO:0007669"/>
    <property type="project" value="UniProtKB-UniRule"/>
</dbReference>
<dbReference type="AlphaFoldDB" id="A0A928Q3U8"/>
<dbReference type="InterPro" id="IPR051464">
    <property type="entry name" value="Peptidase_M42_aminopept"/>
</dbReference>
<keyword evidence="4 8" id="KW-0479">Metal-binding</keyword>
<evidence type="ECO:0000256" key="1">
    <source>
        <dbReference type="ARBA" id="ARBA00006272"/>
    </source>
</evidence>
<dbReference type="Gene3D" id="3.40.630.10">
    <property type="entry name" value="Zn peptidases"/>
    <property type="match status" value="1"/>
</dbReference>
<feature type="binding site" evidence="8">
    <location>
        <position position="312"/>
    </location>
    <ligand>
        <name>Zn(2+)</name>
        <dbReference type="ChEBI" id="CHEBI:29105"/>
        <label>2</label>
    </ligand>
</feature>
<keyword evidence="3" id="KW-0645">Protease</keyword>
<comment type="similarity">
    <text evidence="1 6">Belongs to the peptidase M42 family.</text>
</comment>
<gene>
    <name evidence="9" type="ORF">E7512_01530</name>
</gene>
<feature type="binding site" evidence="8">
    <location>
        <position position="173"/>
    </location>
    <ligand>
        <name>Zn(2+)</name>
        <dbReference type="ChEBI" id="CHEBI:29105"/>
        <label>1</label>
    </ligand>
</feature>
<dbReference type="SUPFAM" id="SSF101821">
    <property type="entry name" value="Aminopeptidase/glucanase lid domain"/>
    <property type="match status" value="1"/>
</dbReference>
<feature type="binding site" evidence="8">
    <location>
        <position position="206"/>
    </location>
    <ligand>
        <name>Zn(2+)</name>
        <dbReference type="ChEBI" id="CHEBI:29105"/>
        <label>2</label>
    </ligand>
</feature>
<evidence type="ECO:0000256" key="5">
    <source>
        <dbReference type="ARBA" id="ARBA00022801"/>
    </source>
</evidence>
<evidence type="ECO:0000256" key="8">
    <source>
        <dbReference type="PIRSR" id="PIRSR001123-2"/>
    </source>
</evidence>
<comment type="cofactor">
    <cofactor evidence="8">
        <name>a divalent metal cation</name>
        <dbReference type="ChEBI" id="CHEBI:60240"/>
    </cofactor>
    <text evidence="8">Binds 2 divalent metal cations per subunit.</text>
</comment>
<dbReference type="SUPFAM" id="SSF53187">
    <property type="entry name" value="Zn-dependent exopeptidases"/>
    <property type="match status" value="1"/>
</dbReference>
<dbReference type="Gene3D" id="2.40.30.40">
    <property type="entry name" value="Peptidase M42, domain 2"/>
    <property type="match status" value="1"/>
</dbReference>
<evidence type="ECO:0000256" key="6">
    <source>
        <dbReference type="PIRNR" id="PIRNR001123"/>
    </source>
</evidence>
<sequence length="342" mass="36752">MEHLQELLFRLCSAPGMSGAEAAAVKAAERELKQYGAISYDPLGNLVCQMGNAGAKRRILLDAHIDQIGLLVAGITERGFLRLAACGGVDRRALPGTSVTVFGRELLRGVVCCLPPHLVEGGEEKVEPVDKMYVDVGLSREEAERLVTPGDRILWEITPRALLNGRFTAAGLDNRAGVCTMIRCAELLAKKELNCSVTILLSTREEVGGQGAKTGAFAHDPTEAITVDVSFARQPGVPERKSGKLSAGPMIGIAPTLDQQMTDELVRLAKKREIPFQYEVMGGTTGTNADSIATARSGVRCALASVPLRYMHTPVEVIDTVDIENTARLLAVYIGEGNVWQM</sequence>
<keyword evidence="5" id="KW-0378">Hydrolase</keyword>
<dbReference type="Proteomes" id="UP000754750">
    <property type="component" value="Unassembled WGS sequence"/>
</dbReference>
<protein>
    <submittedName>
        <fullName evidence="9">M42 family metallopeptidase</fullName>
    </submittedName>
</protein>
<dbReference type="Pfam" id="PF05343">
    <property type="entry name" value="Peptidase_M42"/>
    <property type="match status" value="1"/>
</dbReference>
<evidence type="ECO:0000256" key="2">
    <source>
        <dbReference type="ARBA" id="ARBA00022438"/>
    </source>
</evidence>
<dbReference type="GO" id="GO:0046872">
    <property type="term" value="F:metal ion binding"/>
    <property type="evidence" value="ECO:0007669"/>
    <property type="project" value="UniProtKB-UniRule"/>
</dbReference>
<dbReference type="GO" id="GO:0006508">
    <property type="term" value="P:proteolysis"/>
    <property type="evidence" value="ECO:0007669"/>
    <property type="project" value="UniProtKB-KW"/>
</dbReference>
<evidence type="ECO:0000313" key="10">
    <source>
        <dbReference type="Proteomes" id="UP000754750"/>
    </source>
</evidence>
<dbReference type="PIRSF" id="PIRSF001123">
    <property type="entry name" value="PepA_GA"/>
    <property type="match status" value="1"/>
</dbReference>
<dbReference type="EMBL" id="SVNY01000001">
    <property type="protein sequence ID" value="MBE6832260.1"/>
    <property type="molecule type" value="Genomic_DNA"/>
</dbReference>